<evidence type="ECO:0000313" key="2">
    <source>
        <dbReference type="Proteomes" id="UP001054945"/>
    </source>
</evidence>
<dbReference type="Proteomes" id="UP001054945">
    <property type="component" value="Unassembled WGS sequence"/>
</dbReference>
<accession>A0AAV4ME24</accession>
<sequence length="155" mass="17857">MEEIRADGRRDDNIETHFENCIRIVFPGLMAQTNITPYHLMCYKERNDCFAKPVDPGRQEIMRRFVLLCRFSNEVDMFRRVSRAAEDSTTEKLEFVSRSSSAQNKARDAASRGSAHLSSRLVQTLLLLFFSSCYIRTMQINDCLAKPVDPGDKKI</sequence>
<proteinExistence type="predicted"/>
<gene>
    <name evidence="1" type="ORF">CEXT_221121</name>
</gene>
<organism evidence="1 2">
    <name type="scientific">Caerostris extrusa</name>
    <name type="common">Bark spider</name>
    <name type="synonym">Caerostris bankana</name>
    <dbReference type="NCBI Taxonomy" id="172846"/>
    <lineage>
        <taxon>Eukaryota</taxon>
        <taxon>Metazoa</taxon>
        <taxon>Ecdysozoa</taxon>
        <taxon>Arthropoda</taxon>
        <taxon>Chelicerata</taxon>
        <taxon>Arachnida</taxon>
        <taxon>Araneae</taxon>
        <taxon>Araneomorphae</taxon>
        <taxon>Entelegynae</taxon>
        <taxon>Araneoidea</taxon>
        <taxon>Araneidae</taxon>
        <taxon>Caerostris</taxon>
    </lineage>
</organism>
<dbReference type="AlphaFoldDB" id="A0AAV4ME24"/>
<evidence type="ECO:0000313" key="1">
    <source>
        <dbReference type="EMBL" id="GIX70427.1"/>
    </source>
</evidence>
<reference evidence="1 2" key="1">
    <citation type="submission" date="2021-06" db="EMBL/GenBank/DDBJ databases">
        <title>Caerostris extrusa draft genome.</title>
        <authorList>
            <person name="Kono N."/>
            <person name="Arakawa K."/>
        </authorList>
    </citation>
    <scope>NUCLEOTIDE SEQUENCE [LARGE SCALE GENOMIC DNA]</scope>
</reference>
<comment type="caution">
    <text evidence="1">The sequence shown here is derived from an EMBL/GenBank/DDBJ whole genome shotgun (WGS) entry which is preliminary data.</text>
</comment>
<name>A0AAV4ME24_CAEEX</name>
<dbReference type="EMBL" id="BPLR01019677">
    <property type="protein sequence ID" value="GIX70427.1"/>
    <property type="molecule type" value="Genomic_DNA"/>
</dbReference>
<protein>
    <submittedName>
        <fullName evidence="1">Uncharacterized protein</fullName>
    </submittedName>
</protein>
<keyword evidence="2" id="KW-1185">Reference proteome</keyword>